<name>A0A852WNC2_9MICO</name>
<dbReference type="Proteomes" id="UP000549066">
    <property type="component" value="Unassembled WGS sequence"/>
</dbReference>
<dbReference type="EMBL" id="JACCFI010000001">
    <property type="protein sequence ID" value="NYG19257.1"/>
    <property type="molecule type" value="Genomic_DNA"/>
</dbReference>
<sequence length="54" mass="6013">MRDPDPADSSGSDQLDEAVEAAEQHQQADEDADPNEHVVVRDPETGRLREERAQ</sequence>
<organism evidence="2 3">
    <name type="scientific">Agromyces hippuratus</name>
    <dbReference type="NCBI Taxonomy" id="286438"/>
    <lineage>
        <taxon>Bacteria</taxon>
        <taxon>Bacillati</taxon>
        <taxon>Actinomycetota</taxon>
        <taxon>Actinomycetes</taxon>
        <taxon>Micrococcales</taxon>
        <taxon>Microbacteriaceae</taxon>
        <taxon>Agromyces</taxon>
    </lineage>
</organism>
<accession>A0A852WNC2</accession>
<dbReference type="AlphaFoldDB" id="A0A852WNC2"/>
<evidence type="ECO:0008006" key="4">
    <source>
        <dbReference type="Google" id="ProtNLM"/>
    </source>
</evidence>
<proteinExistence type="predicted"/>
<feature type="region of interest" description="Disordered" evidence="1">
    <location>
        <begin position="1"/>
        <end position="54"/>
    </location>
</feature>
<feature type="compositionally biased region" description="Basic and acidic residues" evidence="1">
    <location>
        <begin position="22"/>
        <end position="54"/>
    </location>
</feature>
<protein>
    <recommendedName>
        <fullName evidence="4">Multidrug transporter</fullName>
    </recommendedName>
</protein>
<reference evidence="2 3" key="1">
    <citation type="submission" date="2020-07" db="EMBL/GenBank/DDBJ databases">
        <title>Sequencing the genomes of 1000 actinobacteria strains.</title>
        <authorList>
            <person name="Klenk H.-P."/>
        </authorList>
    </citation>
    <scope>NUCLEOTIDE SEQUENCE [LARGE SCALE GENOMIC DNA]</scope>
    <source>
        <strain evidence="2 3">DSM 8598</strain>
    </source>
</reference>
<keyword evidence="3" id="KW-1185">Reference proteome</keyword>
<gene>
    <name evidence="2" type="ORF">BJY17_000004</name>
</gene>
<dbReference type="RefSeq" id="WP_179549565.1">
    <property type="nucleotide sequence ID" value="NZ_JACCFI010000001.1"/>
</dbReference>
<evidence type="ECO:0000256" key="1">
    <source>
        <dbReference type="SAM" id="MobiDB-lite"/>
    </source>
</evidence>
<evidence type="ECO:0000313" key="2">
    <source>
        <dbReference type="EMBL" id="NYG19257.1"/>
    </source>
</evidence>
<comment type="caution">
    <text evidence="2">The sequence shown here is derived from an EMBL/GenBank/DDBJ whole genome shotgun (WGS) entry which is preliminary data.</text>
</comment>
<evidence type="ECO:0000313" key="3">
    <source>
        <dbReference type="Proteomes" id="UP000549066"/>
    </source>
</evidence>